<dbReference type="AlphaFoldDB" id="A0A839VD50"/>
<dbReference type="Proteomes" id="UP000547614">
    <property type="component" value="Unassembled WGS sequence"/>
</dbReference>
<protein>
    <submittedName>
        <fullName evidence="1">Uncharacterized protein</fullName>
    </submittedName>
</protein>
<keyword evidence="2" id="KW-1185">Reference proteome</keyword>
<evidence type="ECO:0000313" key="1">
    <source>
        <dbReference type="EMBL" id="MBB3192048.1"/>
    </source>
</evidence>
<sequence length="159" mass="17334">MSDPISTQIAQALQGRLEQISTANGYHTDLGQSIWRGFWSLALDARQEVPLIAIQPDVETVESTREARTKLGITRRLVVVTDVINAAGTQPYHAEDRLEAALADIRRALLHAPGNDLNRLGVKDAITLGTAEYALAADSRYALAGLPVSISCIEHYQED</sequence>
<gene>
    <name evidence="1" type="ORF">FHR94_003324</name>
</gene>
<reference evidence="1 2" key="1">
    <citation type="submission" date="2020-08" db="EMBL/GenBank/DDBJ databases">
        <title>Genomic Encyclopedia of Type Strains, Phase III (KMG-III): the genomes of soil and plant-associated and newly described type strains.</title>
        <authorList>
            <person name="Whitman W."/>
        </authorList>
    </citation>
    <scope>NUCLEOTIDE SEQUENCE [LARGE SCALE GENOMIC DNA]</scope>
    <source>
        <strain evidence="1 2">CECT 7282</strain>
    </source>
</reference>
<organism evidence="1 2">
    <name type="scientific">Halomonas cerina</name>
    <dbReference type="NCBI Taxonomy" id="447424"/>
    <lineage>
        <taxon>Bacteria</taxon>
        <taxon>Pseudomonadati</taxon>
        <taxon>Pseudomonadota</taxon>
        <taxon>Gammaproteobacteria</taxon>
        <taxon>Oceanospirillales</taxon>
        <taxon>Halomonadaceae</taxon>
        <taxon>Halomonas</taxon>
    </lineage>
</organism>
<dbReference type="EMBL" id="JACHXP010000021">
    <property type="protein sequence ID" value="MBB3192048.1"/>
    <property type="molecule type" value="Genomic_DNA"/>
</dbReference>
<proteinExistence type="predicted"/>
<evidence type="ECO:0000313" key="2">
    <source>
        <dbReference type="Proteomes" id="UP000547614"/>
    </source>
</evidence>
<comment type="caution">
    <text evidence="1">The sequence shown here is derived from an EMBL/GenBank/DDBJ whole genome shotgun (WGS) entry which is preliminary data.</text>
</comment>
<dbReference type="RefSeq" id="WP_183327306.1">
    <property type="nucleotide sequence ID" value="NZ_JACHXP010000021.1"/>
</dbReference>
<accession>A0A839VD50</accession>
<name>A0A839VD50_9GAMM</name>